<sequence length="87" mass="9114">MVDAPAVWHISSAVVVAHPARAVEVAATIARFPDVEVHAVSGSKIVIVIEGERLGALGDRLIEISALAGVVSANMVFEQTMPQENTP</sequence>
<dbReference type="Gene3D" id="3.30.70.920">
    <property type="match status" value="1"/>
</dbReference>
<evidence type="ECO:0000256" key="3">
    <source>
        <dbReference type="ARBA" id="ARBA00023186"/>
    </source>
</evidence>
<gene>
    <name evidence="4" type="primary">napD</name>
    <name evidence="5" type="ORF">JJB09_12990</name>
</gene>
<evidence type="ECO:0000256" key="4">
    <source>
        <dbReference type="HAMAP-Rule" id="MF_02200"/>
    </source>
</evidence>
<comment type="caution">
    <text evidence="5">The sequence shown here is derived from an EMBL/GenBank/DDBJ whole genome shotgun (WGS) entry which is preliminary data.</text>
</comment>
<comment type="subcellular location">
    <subcellularLocation>
        <location evidence="1 4">Cytoplasm</location>
    </subcellularLocation>
</comment>
<evidence type="ECO:0000313" key="6">
    <source>
        <dbReference type="Proteomes" id="UP000633219"/>
    </source>
</evidence>
<reference evidence="5" key="1">
    <citation type="submission" date="2021-01" db="EMBL/GenBank/DDBJ databases">
        <title>Rhizobium sp. strain KVB221 16S ribosomal RNA gene Genome sequencing and assembly.</title>
        <authorList>
            <person name="Kang M."/>
        </authorList>
    </citation>
    <scope>NUCLEOTIDE SEQUENCE</scope>
    <source>
        <strain evidence="5">KVB221</strain>
    </source>
</reference>
<keyword evidence="3 4" id="KW-0143">Chaperone</keyword>
<dbReference type="GO" id="GO:0005048">
    <property type="term" value="F:signal sequence binding"/>
    <property type="evidence" value="ECO:0007669"/>
    <property type="project" value="UniProtKB-UniRule"/>
</dbReference>
<keyword evidence="6" id="KW-1185">Reference proteome</keyword>
<organism evidence="5 6">
    <name type="scientific">Rhizobium setariae</name>
    <dbReference type="NCBI Taxonomy" id="2801340"/>
    <lineage>
        <taxon>Bacteria</taxon>
        <taxon>Pseudomonadati</taxon>
        <taxon>Pseudomonadota</taxon>
        <taxon>Alphaproteobacteria</taxon>
        <taxon>Hyphomicrobiales</taxon>
        <taxon>Rhizobiaceae</taxon>
        <taxon>Rhizobium/Agrobacterium group</taxon>
        <taxon>Rhizobium</taxon>
    </lineage>
</organism>
<dbReference type="PANTHER" id="PTHR38603">
    <property type="entry name" value="CHAPERONE NAPD"/>
    <property type="match status" value="1"/>
</dbReference>
<proteinExistence type="inferred from homology"/>
<evidence type="ECO:0000256" key="2">
    <source>
        <dbReference type="ARBA" id="ARBA00022490"/>
    </source>
</evidence>
<comment type="function">
    <text evidence="4">Chaperone for NapA, the catalytic subunit of the periplasmic nitrate reductase. It binds directly and specifically to the twin-arginine signal peptide of NapA, preventing premature interaction with the Tat translocase and premature export.</text>
</comment>
<accession>A0A936YM62</accession>
<evidence type="ECO:0000313" key="5">
    <source>
        <dbReference type="EMBL" id="MBL0372943.1"/>
    </source>
</evidence>
<dbReference type="Pfam" id="PF03927">
    <property type="entry name" value="NapD"/>
    <property type="match status" value="1"/>
</dbReference>
<comment type="similarity">
    <text evidence="4">Belongs to the NapD family.</text>
</comment>
<dbReference type="GO" id="GO:0051224">
    <property type="term" value="P:negative regulation of protein transport"/>
    <property type="evidence" value="ECO:0007669"/>
    <property type="project" value="UniProtKB-UniRule"/>
</dbReference>
<comment type="subunit">
    <text evidence="4">Interacts with the cytoplasmic NapA precursor.</text>
</comment>
<dbReference type="InterPro" id="IPR005623">
    <property type="entry name" value="Chaperone_NapD_NO3_reduct"/>
</dbReference>
<dbReference type="Proteomes" id="UP000633219">
    <property type="component" value="Unassembled WGS sequence"/>
</dbReference>
<evidence type="ECO:0000256" key="1">
    <source>
        <dbReference type="ARBA" id="ARBA00004496"/>
    </source>
</evidence>
<protein>
    <recommendedName>
        <fullName evidence="4">Chaperone NapD</fullName>
    </recommendedName>
    <alternativeName>
        <fullName evidence="4">NapA signal peptide-binding chaperone NapD</fullName>
    </alternativeName>
</protein>
<dbReference type="GO" id="GO:0005737">
    <property type="term" value="C:cytoplasm"/>
    <property type="evidence" value="ECO:0007669"/>
    <property type="project" value="UniProtKB-SubCell"/>
</dbReference>
<dbReference type="HAMAP" id="MF_02200">
    <property type="entry name" value="NapD"/>
    <property type="match status" value="1"/>
</dbReference>
<dbReference type="AlphaFoldDB" id="A0A936YM62"/>
<dbReference type="RefSeq" id="WP_201658522.1">
    <property type="nucleotide sequence ID" value="NZ_JAEQNC010000006.1"/>
</dbReference>
<dbReference type="EMBL" id="JAEQNC010000006">
    <property type="protein sequence ID" value="MBL0372943.1"/>
    <property type="molecule type" value="Genomic_DNA"/>
</dbReference>
<name>A0A936YM62_9HYPH</name>
<keyword evidence="2 4" id="KW-0963">Cytoplasm</keyword>
<dbReference type="PANTHER" id="PTHR38603:SF1">
    <property type="entry name" value="CHAPERONE NAPD"/>
    <property type="match status" value="1"/>
</dbReference>